<reference evidence="1 2" key="1">
    <citation type="submission" date="2021-06" db="EMBL/GenBank/DDBJ databases">
        <title>Caerostris darwini draft genome.</title>
        <authorList>
            <person name="Kono N."/>
            <person name="Arakawa K."/>
        </authorList>
    </citation>
    <scope>NUCLEOTIDE SEQUENCE [LARGE SCALE GENOMIC DNA]</scope>
</reference>
<comment type="caution">
    <text evidence="1">The sequence shown here is derived from an EMBL/GenBank/DDBJ whole genome shotgun (WGS) entry which is preliminary data.</text>
</comment>
<proteinExistence type="predicted"/>
<sequence>MKNFCMEDAVAPILCTLSYKSFVTLLATWVFIAPCLLGHTQSNDPILKYVCAKDIGSTFWKDLIQCNVVLNQKFLIALTTCIPTSTVEEAENTREYICSCPEKWTKMMDCLHMHLIEFQDDKDPESEIGPSSLFRECVMVLMQEAEHSLLTGDPFLPESSSDSGNLTIN</sequence>
<dbReference type="Proteomes" id="UP001054837">
    <property type="component" value="Unassembled WGS sequence"/>
</dbReference>
<accession>A0AAV4PDA6</accession>
<dbReference type="AlphaFoldDB" id="A0AAV4PDA6"/>
<name>A0AAV4PDA6_9ARAC</name>
<organism evidence="1 2">
    <name type="scientific">Caerostris darwini</name>
    <dbReference type="NCBI Taxonomy" id="1538125"/>
    <lineage>
        <taxon>Eukaryota</taxon>
        <taxon>Metazoa</taxon>
        <taxon>Ecdysozoa</taxon>
        <taxon>Arthropoda</taxon>
        <taxon>Chelicerata</taxon>
        <taxon>Arachnida</taxon>
        <taxon>Araneae</taxon>
        <taxon>Araneomorphae</taxon>
        <taxon>Entelegynae</taxon>
        <taxon>Araneoidea</taxon>
        <taxon>Araneidae</taxon>
        <taxon>Caerostris</taxon>
    </lineage>
</organism>
<keyword evidence="2" id="KW-1185">Reference proteome</keyword>
<gene>
    <name evidence="1" type="primary">AVEN_167069_1</name>
    <name evidence="1" type="ORF">CDAR_485011</name>
</gene>
<dbReference type="EMBL" id="BPLQ01002577">
    <property type="protein sequence ID" value="GIX94131.1"/>
    <property type="molecule type" value="Genomic_DNA"/>
</dbReference>
<evidence type="ECO:0000313" key="1">
    <source>
        <dbReference type="EMBL" id="GIX94131.1"/>
    </source>
</evidence>
<evidence type="ECO:0000313" key="2">
    <source>
        <dbReference type="Proteomes" id="UP001054837"/>
    </source>
</evidence>
<protein>
    <submittedName>
        <fullName evidence="1">Uncharacterized protein</fullName>
    </submittedName>
</protein>